<dbReference type="EMBL" id="VSRR010005096">
    <property type="protein sequence ID" value="MPC41542.1"/>
    <property type="molecule type" value="Genomic_DNA"/>
</dbReference>
<comment type="caution">
    <text evidence="2">The sequence shown here is derived from an EMBL/GenBank/DDBJ whole genome shotgun (WGS) entry which is preliminary data.</text>
</comment>
<feature type="region of interest" description="Disordered" evidence="1">
    <location>
        <begin position="1"/>
        <end position="63"/>
    </location>
</feature>
<sequence>MSPPPSTPIHRNAHRATEDDGTEEGHDGHEVPSSSQDLFGTSLDIAGPLDMSMKGPPPTPGVNIHLQTSMNEGGRPSLCVSLH</sequence>
<evidence type="ECO:0000313" key="2">
    <source>
        <dbReference type="EMBL" id="MPC41542.1"/>
    </source>
</evidence>
<evidence type="ECO:0000256" key="1">
    <source>
        <dbReference type="SAM" id="MobiDB-lite"/>
    </source>
</evidence>
<keyword evidence="3" id="KW-1185">Reference proteome</keyword>
<organism evidence="2 3">
    <name type="scientific">Portunus trituberculatus</name>
    <name type="common">Swimming crab</name>
    <name type="synonym">Neptunus trituberculatus</name>
    <dbReference type="NCBI Taxonomy" id="210409"/>
    <lineage>
        <taxon>Eukaryota</taxon>
        <taxon>Metazoa</taxon>
        <taxon>Ecdysozoa</taxon>
        <taxon>Arthropoda</taxon>
        <taxon>Crustacea</taxon>
        <taxon>Multicrustacea</taxon>
        <taxon>Malacostraca</taxon>
        <taxon>Eumalacostraca</taxon>
        <taxon>Eucarida</taxon>
        <taxon>Decapoda</taxon>
        <taxon>Pleocyemata</taxon>
        <taxon>Brachyura</taxon>
        <taxon>Eubrachyura</taxon>
        <taxon>Portunoidea</taxon>
        <taxon>Portunidae</taxon>
        <taxon>Portuninae</taxon>
        <taxon>Portunus</taxon>
    </lineage>
</organism>
<proteinExistence type="predicted"/>
<dbReference type="Proteomes" id="UP000324222">
    <property type="component" value="Unassembled WGS sequence"/>
</dbReference>
<feature type="compositionally biased region" description="Basic and acidic residues" evidence="1">
    <location>
        <begin position="15"/>
        <end position="30"/>
    </location>
</feature>
<evidence type="ECO:0000313" key="3">
    <source>
        <dbReference type="Proteomes" id="UP000324222"/>
    </source>
</evidence>
<name>A0A5B7F4W8_PORTR</name>
<gene>
    <name evidence="2" type="ORF">E2C01_035141</name>
</gene>
<reference evidence="2 3" key="1">
    <citation type="submission" date="2019-05" db="EMBL/GenBank/DDBJ databases">
        <title>Another draft genome of Portunus trituberculatus and its Hox gene families provides insights of decapod evolution.</title>
        <authorList>
            <person name="Jeong J.-H."/>
            <person name="Song I."/>
            <person name="Kim S."/>
            <person name="Choi T."/>
            <person name="Kim D."/>
            <person name="Ryu S."/>
            <person name="Kim W."/>
        </authorList>
    </citation>
    <scope>NUCLEOTIDE SEQUENCE [LARGE SCALE GENOMIC DNA]</scope>
    <source>
        <tissue evidence="2">Muscle</tissue>
    </source>
</reference>
<protein>
    <submittedName>
        <fullName evidence="2">Uncharacterized protein</fullName>
    </submittedName>
</protein>
<accession>A0A5B7F4W8</accession>
<dbReference type="AlphaFoldDB" id="A0A5B7F4W8"/>